<accession>A0A8J2Y8C8</accession>
<dbReference type="SUPFAM" id="SSF54909">
    <property type="entry name" value="Dimeric alpha+beta barrel"/>
    <property type="match status" value="1"/>
</dbReference>
<proteinExistence type="predicted"/>
<organism evidence="1 2">
    <name type="scientific">Planktosalinus lacus</name>
    <dbReference type="NCBI Taxonomy" id="1526573"/>
    <lineage>
        <taxon>Bacteria</taxon>
        <taxon>Pseudomonadati</taxon>
        <taxon>Bacteroidota</taxon>
        <taxon>Flavobacteriia</taxon>
        <taxon>Flavobacteriales</taxon>
        <taxon>Flavobacteriaceae</taxon>
        <taxon>Planktosalinus</taxon>
    </lineage>
</organism>
<reference evidence="1" key="2">
    <citation type="submission" date="2020-09" db="EMBL/GenBank/DDBJ databases">
        <authorList>
            <person name="Sun Q."/>
            <person name="Zhou Y."/>
        </authorList>
    </citation>
    <scope>NUCLEOTIDE SEQUENCE</scope>
    <source>
        <strain evidence="1">CGMCC 1.12924</strain>
    </source>
</reference>
<gene>
    <name evidence="1" type="ORF">GCM10011312_25890</name>
</gene>
<evidence type="ECO:0000313" key="2">
    <source>
        <dbReference type="Proteomes" id="UP000652231"/>
    </source>
</evidence>
<name>A0A8J2Y8C8_9FLAO</name>
<keyword evidence="2" id="KW-1185">Reference proteome</keyword>
<dbReference type="EMBL" id="BMGK01000014">
    <property type="protein sequence ID" value="GGE01244.1"/>
    <property type="molecule type" value="Genomic_DNA"/>
</dbReference>
<dbReference type="Proteomes" id="UP000652231">
    <property type="component" value="Unassembled WGS sequence"/>
</dbReference>
<protein>
    <submittedName>
        <fullName evidence="1">Uncharacterized protein</fullName>
    </submittedName>
</protein>
<dbReference type="InterPro" id="IPR011008">
    <property type="entry name" value="Dimeric_a/b-barrel"/>
</dbReference>
<comment type="caution">
    <text evidence="1">The sequence shown here is derived from an EMBL/GenBank/DDBJ whole genome shotgun (WGS) entry which is preliminary data.</text>
</comment>
<evidence type="ECO:0000313" key="1">
    <source>
        <dbReference type="EMBL" id="GGE01244.1"/>
    </source>
</evidence>
<reference evidence="1" key="1">
    <citation type="journal article" date="2014" name="Int. J. Syst. Evol. Microbiol.">
        <title>Complete genome sequence of Corynebacterium casei LMG S-19264T (=DSM 44701T), isolated from a smear-ripened cheese.</title>
        <authorList>
            <consortium name="US DOE Joint Genome Institute (JGI-PGF)"/>
            <person name="Walter F."/>
            <person name="Albersmeier A."/>
            <person name="Kalinowski J."/>
            <person name="Ruckert C."/>
        </authorList>
    </citation>
    <scope>NUCLEOTIDE SEQUENCE</scope>
    <source>
        <strain evidence="1">CGMCC 1.12924</strain>
    </source>
</reference>
<sequence length="247" mass="28482">MKKALLILLVLPLMALGQEEERGRIMAFMEFTVKQGHSAQFEDGMKKLKACYNDNGGEDGWTVWKRVQGEGSVYNVVSAMDNWAEMDEVDEGWKGCYNIIRNFTAPHVEKVKRSFARQLPKWSQKNHEGPHKLVQVSSFIVNNNTLFSEAIKEYIDIMTEMDEDLSGYWSYSMGVGKDGADYTLASFYKDYAALDETSNLFEKYEKANGKKKADEMRDRMKKAGEKWSEAIEDSWGYIWERKPELSN</sequence>
<dbReference type="AlphaFoldDB" id="A0A8J2Y8C8"/>